<feature type="non-terminal residue" evidence="1">
    <location>
        <position position="33"/>
    </location>
</feature>
<organism evidence="1 2">
    <name type="scientific">Trichomalopsis sarcophagae</name>
    <dbReference type="NCBI Taxonomy" id="543379"/>
    <lineage>
        <taxon>Eukaryota</taxon>
        <taxon>Metazoa</taxon>
        <taxon>Ecdysozoa</taxon>
        <taxon>Arthropoda</taxon>
        <taxon>Hexapoda</taxon>
        <taxon>Insecta</taxon>
        <taxon>Pterygota</taxon>
        <taxon>Neoptera</taxon>
        <taxon>Endopterygota</taxon>
        <taxon>Hymenoptera</taxon>
        <taxon>Apocrita</taxon>
        <taxon>Proctotrupomorpha</taxon>
        <taxon>Chalcidoidea</taxon>
        <taxon>Pteromalidae</taxon>
        <taxon>Pteromalinae</taxon>
        <taxon>Trichomalopsis</taxon>
    </lineage>
</organism>
<proteinExistence type="predicted"/>
<name>A0A232EIR3_9HYME</name>
<keyword evidence="2" id="KW-1185">Reference proteome</keyword>
<sequence>MLPSVGTVCVCTVRPGGGDPRPSVRKKARGVEW</sequence>
<reference evidence="1 2" key="1">
    <citation type="journal article" date="2017" name="Curr. Biol.">
        <title>The Evolution of Venom by Co-option of Single-Copy Genes.</title>
        <authorList>
            <person name="Martinson E.O."/>
            <person name="Mrinalini"/>
            <person name="Kelkar Y.D."/>
            <person name="Chang C.H."/>
            <person name="Werren J.H."/>
        </authorList>
    </citation>
    <scope>NUCLEOTIDE SEQUENCE [LARGE SCALE GENOMIC DNA]</scope>
    <source>
        <strain evidence="1 2">Alberta</strain>
        <tissue evidence="1">Whole body</tissue>
    </source>
</reference>
<comment type="caution">
    <text evidence="1">The sequence shown here is derived from an EMBL/GenBank/DDBJ whole genome shotgun (WGS) entry which is preliminary data.</text>
</comment>
<evidence type="ECO:0000313" key="1">
    <source>
        <dbReference type="EMBL" id="OXU18235.1"/>
    </source>
</evidence>
<dbReference type="AlphaFoldDB" id="A0A232EIR3"/>
<evidence type="ECO:0000313" key="2">
    <source>
        <dbReference type="Proteomes" id="UP000215335"/>
    </source>
</evidence>
<dbReference type="Proteomes" id="UP000215335">
    <property type="component" value="Unassembled WGS sequence"/>
</dbReference>
<accession>A0A232EIR3</accession>
<dbReference type="EMBL" id="NNAY01004176">
    <property type="protein sequence ID" value="OXU18235.1"/>
    <property type="molecule type" value="Genomic_DNA"/>
</dbReference>
<gene>
    <name evidence="1" type="ORF">TSAR_008169</name>
</gene>
<protein>
    <submittedName>
        <fullName evidence="1">Uncharacterized protein</fullName>
    </submittedName>
</protein>